<dbReference type="RefSeq" id="WP_164473730.1">
    <property type="nucleotide sequence ID" value="NZ_CP033972.1"/>
</dbReference>
<feature type="compositionally biased region" description="Low complexity" evidence="4">
    <location>
        <begin position="478"/>
        <end position="490"/>
    </location>
</feature>
<accession>A0A3G8JHI6</accession>
<keyword evidence="6" id="KW-1185">Reference proteome</keyword>
<dbReference type="SUPFAM" id="SSF53067">
    <property type="entry name" value="Actin-like ATPase domain"/>
    <property type="match status" value="1"/>
</dbReference>
<dbReference type="Pfam" id="PF00012">
    <property type="entry name" value="HSP70"/>
    <property type="match status" value="1"/>
</dbReference>
<dbReference type="Proteomes" id="UP000271469">
    <property type="component" value="Chromosome"/>
</dbReference>
<dbReference type="InterPro" id="IPR043129">
    <property type="entry name" value="ATPase_NBD"/>
</dbReference>
<keyword evidence="1" id="KW-0547">Nucleotide-binding</keyword>
<reference evidence="5 6" key="1">
    <citation type="submission" date="2018-11" db="EMBL/GenBank/DDBJ databases">
        <title>Gordonia insulae sp. nov., isolated from an island soil.</title>
        <authorList>
            <person name="Kim Y.S."/>
            <person name="Kim S.B."/>
        </authorList>
    </citation>
    <scope>NUCLEOTIDE SEQUENCE [LARGE SCALE GENOMIC DNA]</scope>
    <source>
        <strain evidence="5 6">MMS17-SY073</strain>
    </source>
</reference>
<evidence type="ECO:0000256" key="1">
    <source>
        <dbReference type="ARBA" id="ARBA00022741"/>
    </source>
</evidence>
<dbReference type="EMBL" id="CP033972">
    <property type="protein sequence ID" value="AZG44546.1"/>
    <property type="molecule type" value="Genomic_DNA"/>
</dbReference>
<gene>
    <name evidence="5" type="primary">dnaK_1</name>
    <name evidence="5" type="ORF">D7316_01132</name>
</gene>
<feature type="region of interest" description="Disordered" evidence="4">
    <location>
        <begin position="472"/>
        <end position="601"/>
    </location>
</feature>
<dbReference type="AlphaFoldDB" id="A0A3G8JHI6"/>
<keyword evidence="2" id="KW-0067">ATP-binding</keyword>
<evidence type="ECO:0000313" key="6">
    <source>
        <dbReference type="Proteomes" id="UP000271469"/>
    </source>
</evidence>
<feature type="compositionally biased region" description="Low complexity" evidence="4">
    <location>
        <begin position="511"/>
        <end position="526"/>
    </location>
</feature>
<dbReference type="PANTHER" id="PTHR42749">
    <property type="entry name" value="CELL SHAPE-DETERMINING PROTEIN MREB"/>
    <property type="match status" value="1"/>
</dbReference>
<dbReference type="GO" id="GO:0005524">
    <property type="term" value="F:ATP binding"/>
    <property type="evidence" value="ECO:0007669"/>
    <property type="project" value="UniProtKB-KW"/>
</dbReference>
<keyword evidence="3" id="KW-0143">Chaperone</keyword>
<evidence type="ECO:0000313" key="5">
    <source>
        <dbReference type="EMBL" id="AZG44546.1"/>
    </source>
</evidence>
<name>A0A3G8JHI6_9ACTN</name>
<feature type="region of interest" description="Disordered" evidence="4">
    <location>
        <begin position="360"/>
        <end position="449"/>
    </location>
</feature>
<feature type="compositionally biased region" description="Polar residues" evidence="4">
    <location>
        <begin position="535"/>
        <end position="551"/>
    </location>
</feature>
<dbReference type="Gene3D" id="3.30.420.40">
    <property type="match status" value="2"/>
</dbReference>
<dbReference type="Gene3D" id="3.90.640.10">
    <property type="entry name" value="Actin, Chain A, domain 4"/>
    <property type="match status" value="1"/>
</dbReference>
<sequence length="601" mass="61304">MATALGITLGSRFLHAATFPAGEPCVQRSAMVTVGACHSTRSTECGTAEENSRVSPGGVTMTGFVDRVGDPVPIAGPDGVGRLAEELTAAAIKSIAAATSDRFPSAPPMVVGHPATWTSHQVAVLGSALRDVGLPTDLRMATDMICALARLRELADYPAAGLLAITDFGASGTTVAVVDVIDHTRVGDPVRIEEPGGNDLDHALMRYVLGEALEDPATVVAADPNLASALTILRRRCTAAKEELARSTVAVVDVDLPIYRGDVRVTRTELEDLVAPLLGRPSSTIRDILARAGRSTSELAALVAIGGGASVGLTTQHLSGEFHLPILVDADPASTAARGAAILAGEFTTVGEASPRARVASPFTASDEPAPARTSSTGARARPVGSTRVTRPPEDSSSARSLGDAGLRTRDLEIEPNGSPSGPHPVLRFADDASPTESDKNATPPKSRRRVGIIVGAAVALVVTVGGTALAMSSDEQPTTPTPVDVPSSVRATEAPAPVPAGEPQVQNDAPVVTELEETTQQTTPEASDPEISTPEISTPEISTPEISTPDISAPEVIPPVIDTPEVGIDGGEAIAPGSDSGRAAGTDPDTGPDGGTDAAG</sequence>
<evidence type="ECO:0000256" key="4">
    <source>
        <dbReference type="SAM" id="MobiDB-lite"/>
    </source>
</evidence>
<protein>
    <submittedName>
        <fullName evidence="5">Chaperone protein DnaK</fullName>
    </submittedName>
</protein>
<dbReference type="InterPro" id="IPR013126">
    <property type="entry name" value="Hsp_70_fam"/>
</dbReference>
<proteinExistence type="predicted"/>
<dbReference type="PANTHER" id="PTHR42749:SF1">
    <property type="entry name" value="CELL SHAPE-DETERMINING PROTEIN MREB"/>
    <property type="match status" value="1"/>
</dbReference>
<dbReference type="GO" id="GO:0140662">
    <property type="term" value="F:ATP-dependent protein folding chaperone"/>
    <property type="evidence" value="ECO:0007669"/>
    <property type="project" value="InterPro"/>
</dbReference>
<feature type="compositionally biased region" description="Low complexity" evidence="4">
    <location>
        <begin position="584"/>
        <end position="601"/>
    </location>
</feature>
<evidence type="ECO:0000256" key="2">
    <source>
        <dbReference type="ARBA" id="ARBA00022840"/>
    </source>
</evidence>
<dbReference type="KEGG" id="gom:D7316_01132"/>
<evidence type="ECO:0000256" key="3">
    <source>
        <dbReference type="ARBA" id="ARBA00023186"/>
    </source>
</evidence>
<organism evidence="5 6">
    <name type="scientific">Gordonia insulae</name>
    <dbReference type="NCBI Taxonomy" id="2420509"/>
    <lineage>
        <taxon>Bacteria</taxon>
        <taxon>Bacillati</taxon>
        <taxon>Actinomycetota</taxon>
        <taxon>Actinomycetes</taxon>
        <taxon>Mycobacteriales</taxon>
        <taxon>Gordoniaceae</taxon>
        <taxon>Gordonia</taxon>
    </lineage>
</organism>